<keyword evidence="2" id="KW-0378">Hydrolase</keyword>
<reference evidence="2 4" key="1">
    <citation type="submission" date="2016-02" db="EMBL/GenBank/DDBJ databases">
        <authorList>
            <person name="Holder M.E."/>
            <person name="Ajami N.J."/>
            <person name="Petrosino J.F."/>
        </authorList>
    </citation>
    <scope>NUCLEOTIDE SEQUENCE [LARGE SCALE GENOMIC DNA]</scope>
    <source>
        <strain evidence="2 4">CCUG 32990</strain>
    </source>
</reference>
<evidence type="ECO:0000313" key="3">
    <source>
        <dbReference type="EMBL" id="SNV07308.1"/>
    </source>
</evidence>
<dbReference type="InterPro" id="IPR029464">
    <property type="entry name" value="HSDR_N"/>
</dbReference>
<dbReference type="Proteomes" id="UP000065822">
    <property type="component" value="Chromosome"/>
</dbReference>
<dbReference type="Pfam" id="PF13588">
    <property type="entry name" value="HSDR_N_2"/>
    <property type="match status" value="1"/>
</dbReference>
<name>A0AAX2GWS4_9FLAO</name>
<evidence type="ECO:0000259" key="1">
    <source>
        <dbReference type="Pfam" id="PF13588"/>
    </source>
</evidence>
<keyword evidence="2" id="KW-0540">Nuclease</keyword>
<evidence type="ECO:0000313" key="4">
    <source>
        <dbReference type="Proteomes" id="UP000065822"/>
    </source>
</evidence>
<keyword evidence="4" id="KW-1185">Reference proteome</keyword>
<evidence type="ECO:0000313" key="5">
    <source>
        <dbReference type="Proteomes" id="UP000215539"/>
    </source>
</evidence>
<dbReference type="EMBL" id="CP014227">
    <property type="protein sequence ID" value="AMD84796.1"/>
    <property type="molecule type" value="Genomic_DNA"/>
</dbReference>
<keyword evidence="2" id="KW-0255">Endonuclease</keyword>
<evidence type="ECO:0000313" key="2">
    <source>
        <dbReference type="EMBL" id="AMD84796.1"/>
    </source>
</evidence>
<dbReference type="RefSeq" id="WP_066428606.1">
    <property type="nucleotide sequence ID" value="NZ_CP014227.1"/>
</dbReference>
<dbReference type="GO" id="GO:0004519">
    <property type="term" value="F:endonuclease activity"/>
    <property type="evidence" value="ECO:0007669"/>
    <property type="project" value="UniProtKB-KW"/>
</dbReference>
<sequence>MDRLNFKNYTFRIQEIDSKRFIFDPIRKKFVALQPEEWVRQHIIRFLAEEKGYPLSLMNVEKELVVGGLTKRYDVVVFTPEGRVHLVVECKAPSIRIRQAPFDQIARYNLALKAPYLMVSNGIQHYFCKVDYEKNQYCFIEDLPHYKSFI</sequence>
<feature type="domain" description="Type I restriction enzyme R protein N-terminal" evidence="1">
    <location>
        <begin position="35"/>
        <end position="144"/>
    </location>
</feature>
<dbReference type="KEGG" id="chg:AXF12_04250"/>
<proteinExistence type="predicted"/>
<gene>
    <name evidence="2" type="ORF">AXF12_04250</name>
    <name evidence="3" type="ORF">SAMEA44541418_00884</name>
</gene>
<dbReference type="AlphaFoldDB" id="A0AAX2GWS4"/>
<organism evidence="3 5">
    <name type="scientific">Capnocytophaga haemolytica</name>
    <dbReference type="NCBI Taxonomy" id="45243"/>
    <lineage>
        <taxon>Bacteria</taxon>
        <taxon>Pseudomonadati</taxon>
        <taxon>Bacteroidota</taxon>
        <taxon>Flavobacteriia</taxon>
        <taxon>Flavobacteriales</taxon>
        <taxon>Flavobacteriaceae</taxon>
        <taxon>Capnocytophaga</taxon>
    </lineage>
</organism>
<dbReference type="EMBL" id="LT906449">
    <property type="protein sequence ID" value="SNV07308.1"/>
    <property type="molecule type" value="Genomic_DNA"/>
</dbReference>
<accession>A0AAX2GWS4</accession>
<reference evidence="3 5" key="2">
    <citation type="submission" date="2017-06" db="EMBL/GenBank/DDBJ databases">
        <authorList>
            <consortium name="Pathogen Informatics"/>
        </authorList>
    </citation>
    <scope>NUCLEOTIDE SEQUENCE [LARGE SCALE GENOMIC DNA]</scope>
    <source>
        <strain evidence="3 5">NCTC12947</strain>
    </source>
</reference>
<dbReference type="Proteomes" id="UP000215539">
    <property type="component" value="Chromosome 1"/>
</dbReference>
<protein>
    <submittedName>
        <fullName evidence="2">Restriction endonuclease subunit R</fullName>
    </submittedName>
</protein>